<evidence type="ECO:0000313" key="2">
    <source>
        <dbReference type="EMBL" id="NUC72456.1"/>
    </source>
</evidence>
<evidence type="ECO:0000313" key="1">
    <source>
        <dbReference type="EMBL" id="NUB91717.1"/>
    </source>
</evidence>
<proteinExistence type="predicted"/>
<dbReference type="AlphaFoldDB" id="A0A8J8GNK5"/>
<sequence length="71" mass="7742">MTNCSSRGLLRVLDERGAVEVGTLAATLDEHPVTVTQVCYDLQSDGHVRQVSGGVYTITEDGRRYLTTLSE</sequence>
<accession>A0A8J8GNK5</accession>
<dbReference type="EMBL" id="JABURA010000001">
    <property type="protein sequence ID" value="NUB91717.1"/>
    <property type="molecule type" value="Genomic_DNA"/>
</dbReference>
<gene>
    <name evidence="1" type="ORF">HT576_11895</name>
    <name evidence="2" type="ORF">HTZ84_09055</name>
</gene>
<organism evidence="1 3">
    <name type="scientific">Haloterrigena gelatinilytica</name>
    <dbReference type="NCBI Taxonomy" id="2741724"/>
    <lineage>
        <taxon>Archaea</taxon>
        <taxon>Methanobacteriati</taxon>
        <taxon>Methanobacteriota</taxon>
        <taxon>Stenosarchaea group</taxon>
        <taxon>Halobacteria</taxon>
        <taxon>Halobacteriales</taxon>
        <taxon>Natrialbaceae</taxon>
        <taxon>Haloterrigena</taxon>
    </lineage>
</organism>
<dbReference type="OrthoDB" id="285635at2157"/>
<dbReference type="InterPro" id="IPR036390">
    <property type="entry name" value="WH_DNA-bd_sf"/>
</dbReference>
<name>A0A8J8GNK5_9EURY</name>
<dbReference type="SUPFAM" id="SSF46785">
    <property type="entry name" value="Winged helix' DNA-binding domain"/>
    <property type="match status" value="1"/>
</dbReference>
<dbReference type="EMBL" id="JABUQZ010000001">
    <property type="protein sequence ID" value="NUC72456.1"/>
    <property type="molecule type" value="Genomic_DNA"/>
</dbReference>
<evidence type="ECO:0000313" key="3">
    <source>
        <dbReference type="Proteomes" id="UP000728647"/>
    </source>
</evidence>
<comment type="caution">
    <text evidence="1">The sequence shown here is derived from an EMBL/GenBank/DDBJ whole genome shotgun (WGS) entry which is preliminary data.</text>
</comment>
<dbReference type="Gene3D" id="1.10.10.10">
    <property type="entry name" value="Winged helix-like DNA-binding domain superfamily/Winged helix DNA-binding domain"/>
    <property type="match status" value="1"/>
</dbReference>
<dbReference type="Proteomes" id="UP001016761">
    <property type="component" value="Unassembled WGS sequence"/>
</dbReference>
<dbReference type="Proteomes" id="UP000728647">
    <property type="component" value="Unassembled WGS sequence"/>
</dbReference>
<reference evidence="1 4" key="1">
    <citation type="submission" date="2020-06" db="EMBL/GenBank/DDBJ databases">
        <title>Haloterrigena sp. nov., an extremely halophilic archaeon isolated from a saline sediment.</title>
        <authorList>
            <person name="Liu B.-B."/>
        </authorList>
    </citation>
    <scope>NUCLEOTIDE SEQUENCE</scope>
    <source>
        <strain evidence="1">SYSU A121-1</strain>
        <strain evidence="2 4">SYSU A558-1</strain>
    </source>
</reference>
<keyword evidence="4" id="KW-1185">Reference proteome</keyword>
<dbReference type="InterPro" id="IPR036388">
    <property type="entry name" value="WH-like_DNA-bd_sf"/>
</dbReference>
<evidence type="ECO:0000313" key="4">
    <source>
        <dbReference type="Proteomes" id="UP001016761"/>
    </source>
</evidence>
<dbReference type="RefSeq" id="WP_174680368.1">
    <property type="nucleotide sequence ID" value="NZ_JABUQZ010000001.1"/>
</dbReference>
<protein>
    <submittedName>
        <fullName evidence="1">Uncharacterized protein</fullName>
    </submittedName>
</protein>